<gene>
    <name evidence="4" type="primary">RHO_1</name>
    <name evidence="4" type="ORF">Bhyg_07389</name>
</gene>
<dbReference type="GO" id="GO:0022412">
    <property type="term" value="P:cellular process involved in reproduction in multicellular organism"/>
    <property type="evidence" value="ECO:0007669"/>
    <property type="project" value="UniProtKB-ARBA"/>
</dbReference>
<dbReference type="InterPro" id="IPR027417">
    <property type="entry name" value="P-loop_NTPase"/>
</dbReference>
<name>A0A9Q0N3W4_9DIPT</name>
<dbReference type="GO" id="GO:0003006">
    <property type="term" value="P:developmental process involved in reproduction"/>
    <property type="evidence" value="ECO:0007669"/>
    <property type="project" value="UniProtKB-ARBA"/>
</dbReference>
<dbReference type="InterPro" id="IPR003578">
    <property type="entry name" value="Small_GTPase_Rho"/>
</dbReference>
<feature type="compositionally biased region" description="Low complexity" evidence="3">
    <location>
        <begin position="271"/>
        <end position="282"/>
    </location>
</feature>
<evidence type="ECO:0000256" key="3">
    <source>
        <dbReference type="SAM" id="MobiDB-lite"/>
    </source>
</evidence>
<dbReference type="PROSITE" id="PS51419">
    <property type="entry name" value="RAB"/>
    <property type="match status" value="1"/>
</dbReference>
<keyword evidence="1" id="KW-0547">Nucleotide-binding</keyword>
<keyword evidence="2" id="KW-0342">GTP-binding</keyword>
<dbReference type="SMART" id="SM00174">
    <property type="entry name" value="RHO"/>
    <property type="match status" value="1"/>
</dbReference>
<evidence type="ECO:0000313" key="4">
    <source>
        <dbReference type="EMBL" id="KAJ6642441.1"/>
    </source>
</evidence>
<dbReference type="Pfam" id="PF00071">
    <property type="entry name" value="Ras"/>
    <property type="match status" value="1"/>
</dbReference>
<sequence>MKKGKINEINKKFVLVGDGYCGKSTLIAAFYNRKFVDNYTPTIFDTFTVTTDIYKKHVNLEICDSAGQKEFSRVRPLSYPEVDAIILCFSIDSRESSQNILELWLPEIRHFCTNKVPIVLVGCKIDLRLDRTTTSLNRHFMLKQEHLNRINSFSSTHQTNNNNTISSLHYGLFKTLTSYCCRHERMCTCYHSRVCSTRCMNTSSFKHKSSNLSNSSNCLLNTSSNDEQTAKNNIIHCNRMRLHAKSPTRNSTNTEPDSLSNSDVDGEEVHSNTMSNTMSSSSCSLNATNHKSNFTQHSAYDNTYNNSIYRHNQSMLNTLIHQQIEQKQCANSLNSSESDESEVIDGQEEQQINQIGALDLHLPVTEHLQSSIENQPHTTTTRSAVSAKSQPNLMKALKFPHRSRLFKGYKSFINSSTETETQSRSLKLNKMNMELSKKSCTSLKDRKIFKTSSLKQKLSTLLGVNSNSSTMASSSIYPSKSEKKLTNLFYNRKLSTSSASLTFPSIYKANSSVVDHHSIDDDDSSINGGSFITTEEGLRLCAKIGAQAYVECSSKMNIGVDDVFRTGAHTRKLDKQIVIKSISGHLKVCWKLMLLFSSHH</sequence>
<dbReference type="CDD" id="cd00157">
    <property type="entry name" value="Rho"/>
    <property type="match status" value="1"/>
</dbReference>
<protein>
    <submittedName>
        <fullName evidence="4">Ras-like GTP-binding protein RHO</fullName>
    </submittedName>
</protein>
<dbReference type="PANTHER" id="PTHR24072">
    <property type="entry name" value="RHO FAMILY GTPASE"/>
    <property type="match status" value="1"/>
</dbReference>
<dbReference type="EMBL" id="WJQU01000002">
    <property type="protein sequence ID" value="KAJ6642441.1"/>
    <property type="molecule type" value="Genomic_DNA"/>
</dbReference>
<organism evidence="4 5">
    <name type="scientific">Pseudolycoriella hygida</name>
    <dbReference type="NCBI Taxonomy" id="35572"/>
    <lineage>
        <taxon>Eukaryota</taxon>
        <taxon>Metazoa</taxon>
        <taxon>Ecdysozoa</taxon>
        <taxon>Arthropoda</taxon>
        <taxon>Hexapoda</taxon>
        <taxon>Insecta</taxon>
        <taxon>Pterygota</taxon>
        <taxon>Neoptera</taxon>
        <taxon>Endopterygota</taxon>
        <taxon>Diptera</taxon>
        <taxon>Nematocera</taxon>
        <taxon>Sciaroidea</taxon>
        <taxon>Sciaridae</taxon>
        <taxon>Pseudolycoriella</taxon>
    </lineage>
</organism>
<dbReference type="GO" id="GO:0001667">
    <property type="term" value="P:ameboidal-type cell migration"/>
    <property type="evidence" value="ECO:0007669"/>
    <property type="project" value="UniProtKB-ARBA"/>
</dbReference>
<evidence type="ECO:0000313" key="5">
    <source>
        <dbReference type="Proteomes" id="UP001151699"/>
    </source>
</evidence>
<feature type="compositionally biased region" description="Polar residues" evidence="3">
    <location>
        <begin position="247"/>
        <end position="263"/>
    </location>
</feature>
<dbReference type="PROSITE" id="PS51421">
    <property type="entry name" value="RAS"/>
    <property type="match status" value="1"/>
</dbReference>
<dbReference type="Proteomes" id="UP001151699">
    <property type="component" value="Chromosome B"/>
</dbReference>
<keyword evidence="5" id="KW-1185">Reference proteome</keyword>
<dbReference type="GO" id="GO:0007264">
    <property type="term" value="P:small GTPase-mediated signal transduction"/>
    <property type="evidence" value="ECO:0007669"/>
    <property type="project" value="InterPro"/>
</dbReference>
<dbReference type="GO" id="GO:0035099">
    <property type="term" value="P:hemocyte migration"/>
    <property type="evidence" value="ECO:0007669"/>
    <property type="project" value="UniProtKB-ARBA"/>
</dbReference>
<comment type="caution">
    <text evidence="4">The sequence shown here is derived from an EMBL/GenBank/DDBJ whole genome shotgun (WGS) entry which is preliminary data.</text>
</comment>
<dbReference type="Gene3D" id="3.40.50.300">
    <property type="entry name" value="P-loop containing nucleotide triphosphate hydrolases"/>
    <property type="match status" value="2"/>
</dbReference>
<evidence type="ECO:0000256" key="2">
    <source>
        <dbReference type="ARBA" id="ARBA00023134"/>
    </source>
</evidence>
<dbReference type="InterPro" id="IPR001806">
    <property type="entry name" value="Small_GTPase"/>
</dbReference>
<reference evidence="4" key="1">
    <citation type="submission" date="2022-07" db="EMBL/GenBank/DDBJ databases">
        <authorList>
            <person name="Trinca V."/>
            <person name="Uliana J.V.C."/>
            <person name="Torres T.T."/>
            <person name="Ward R.J."/>
            <person name="Monesi N."/>
        </authorList>
    </citation>
    <scope>NUCLEOTIDE SEQUENCE</scope>
    <source>
        <strain evidence="4">HSMRA1968</strain>
        <tissue evidence="4">Whole embryos</tissue>
    </source>
</reference>
<dbReference type="SMART" id="SM00173">
    <property type="entry name" value="RAS"/>
    <property type="match status" value="1"/>
</dbReference>
<dbReference type="NCBIfam" id="TIGR00231">
    <property type="entry name" value="small_GTP"/>
    <property type="match status" value="1"/>
</dbReference>
<accession>A0A9Q0N3W4</accession>
<feature type="region of interest" description="Disordered" evidence="3">
    <location>
        <begin position="244"/>
        <end position="284"/>
    </location>
</feature>
<dbReference type="PROSITE" id="PS51420">
    <property type="entry name" value="RHO"/>
    <property type="match status" value="1"/>
</dbReference>
<proteinExistence type="predicted"/>
<dbReference type="GO" id="GO:0005525">
    <property type="term" value="F:GTP binding"/>
    <property type="evidence" value="ECO:0007669"/>
    <property type="project" value="UniProtKB-KW"/>
</dbReference>
<dbReference type="GO" id="GO:0035006">
    <property type="term" value="P:melanization defense response"/>
    <property type="evidence" value="ECO:0007669"/>
    <property type="project" value="UniProtKB-ARBA"/>
</dbReference>
<dbReference type="SMART" id="SM00175">
    <property type="entry name" value="RAB"/>
    <property type="match status" value="1"/>
</dbReference>
<dbReference type="InterPro" id="IPR005225">
    <property type="entry name" value="Small_GTP-bd"/>
</dbReference>
<evidence type="ECO:0000256" key="1">
    <source>
        <dbReference type="ARBA" id="ARBA00022741"/>
    </source>
</evidence>
<dbReference type="AlphaFoldDB" id="A0A9Q0N3W4"/>
<dbReference type="SUPFAM" id="SSF52540">
    <property type="entry name" value="P-loop containing nucleoside triphosphate hydrolases"/>
    <property type="match status" value="1"/>
</dbReference>
<dbReference type="PRINTS" id="PR00449">
    <property type="entry name" value="RASTRNSFRMNG"/>
</dbReference>
<dbReference type="GO" id="GO:0003924">
    <property type="term" value="F:GTPase activity"/>
    <property type="evidence" value="ECO:0007669"/>
    <property type="project" value="InterPro"/>
</dbReference>